<organism evidence="2 3">
    <name type="scientific">Plectus sambesii</name>
    <dbReference type="NCBI Taxonomy" id="2011161"/>
    <lineage>
        <taxon>Eukaryota</taxon>
        <taxon>Metazoa</taxon>
        <taxon>Ecdysozoa</taxon>
        <taxon>Nematoda</taxon>
        <taxon>Chromadorea</taxon>
        <taxon>Plectida</taxon>
        <taxon>Plectina</taxon>
        <taxon>Plectoidea</taxon>
        <taxon>Plectidae</taxon>
        <taxon>Plectus</taxon>
    </lineage>
</organism>
<accession>A0A914UPY9</accession>
<protein>
    <submittedName>
        <fullName evidence="3">Uncharacterized protein</fullName>
    </submittedName>
</protein>
<name>A0A914UPY9_9BILA</name>
<dbReference type="WBParaSite" id="PSAMB.scaffold11301size3454.g34029.t1">
    <property type="protein sequence ID" value="PSAMB.scaffold11301size3454.g34029.t1"/>
    <property type="gene ID" value="PSAMB.scaffold11301size3454.g34029"/>
</dbReference>
<proteinExistence type="predicted"/>
<dbReference type="Proteomes" id="UP000887566">
    <property type="component" value="Unplaced"/>
</dbReference>
<dbReference type="AlphaFoldDB" id="A0A914UPY9"/>
<keyword evidence="2" id="KW-1185">Reference proteome</keyword>
<evidence type="ECO:0000313" key="3">
    <source>
        <dbReference type="WBParaSite" id="PSAMB.scaffold11301size3454.g34029.t1"/>
    </source>
</evidence>
<feature type="compositionally biased region" description="Basic residues" evidence="1">
    <location>
        <begin position="60"/>
        <end position="71"/>
    </location>
</feature>
<evidence type="ECO:0000313" key="2">
    <source>
        <dbReference type="Proteomes" id="UP000887566"/>
    </source>
</evidence>
<sequence length="240" mass="26991">MALAMCCRRALLKISGSIAATSQNHRATPSASSQPRSFCSVLPNEKEVFYAVDVKPKVAKKKGRGGVKSKKEKPSTEKAAEPPTPPPFPSSVIDQFKAGDRRKAVENENEKLPKRQSIQLPLHEISSHECTPTRTEIVRDLDRRNRFYKNTKRFIVTNCIECTGKLTSFISPVNASISCVRCGSLDRYENKREALFEKLPEMPVISDFEEIPLEDVDPILYDAVILEERRVVAEKKLMDA</sequence>
<reference evidence="3" key="1">
    <citation type="submission" date="2022-11" db="UniProtKB">
        <authorList>
            <consortium name="WormBaseParasite"/>
        </authorList>
    </citation>
    <scope>IDENTIFICATION</scope>
</reference>
<feature type="region of interest" description="Disordered" evidence="1">
    <location>
        <begin position="60"/>
        <end position="94"/>
    </location>
</feature>
<evidence type="ECO:0000256" key="1">
    <source>
        <dbReference type="SAM" id="MobiDB-lite"/>
    </source>
</evidence>